<evidence type="ECO:0000256" key="1">
    <source>
        <dbReference type="SAM" id="Phobius"/>
    </source>
</evidence>
<keyword evidence="1" id="KW-0472">Membrane</keyword>
<keyword evidence="1" id="KW-0812">Transmembrane</keyword>
<feature type="transmembrane region" description="Helical" evidence="1">
    <location>
        <begin position="111"/>
        <end position="132"/>
    </location>
</feature>
<dbReference type="Proteomes" id="UP000607435">
    <property type="component" value="Unassembled WGS sequence"/>
</dbReference>
<name>A0ABR6XXY2_9FLAO</name>
<accession>A0ABR6XXY2</accession>
<keyword evidence="3" id="KW-1185">Reference proteome</keyword>
<feature type="transmembrane region" description="Helical" evidence="1">
    <location>
        <begin position="67"/>
        <end position="90"/>
    </location>
</feature>
<dbReference type="InterPro" id="IPR018723">
    <property type="entry name" value="DUF2254_membrane"/>
</dbReference>
<dbReference type="Pfam" id="PF10011">
    <property type="entry name" value="DUF2254"/>
    <property type="match status" value="1"/>
</dbReference>
<evidence type="ECO:0000313" key="2">
    <source>
        <dbReference type="EMBL" id="MBC3845321.1"/>
    </source>
</evidence>
<feature type="transmembrane region" description="Helical" evidence="1">
    <location>
        <begin position="144"/>
        <end position="164"/>
    </location>
</feature>
<proteinExistence type="predicted"/>
<feature type="transmembrane region" description="Helical" evidence="1">
    <location>
        <begin position="20"/>
        <end position="40"/>
    </location>
</feature>
<keyword evidence="1" id="KW-1133">Transmembrane helix</keyword>
<dbReference type="EMBL" id="JACOME010000001">
    <property type="protein sequence ID" value="MBC3845321.1"/>
    <property type="molecule type" value="Genomic_DNA"/>
</dbReference>
<evidence type="ECO:0000313" key="3">
    <source>
        <dbReference type="Proteomes" id="UP000607435"/>
    </source>
</evidence>
<organism evidence="2 3">
    <name type="scientific">Winogradskyella echinorum</name>
    <dbReference type="NCBI Taxonomy" id="538189"/>
    <lineage>
        <taxon>Bacteria</taxon>
        <taxon>Pseudomonadati</taxon>
        <taxon>Bacteroidota</taxon>
        <taxon>Flavobacteriia</taxon>
        <taxon>Flavobacteriales</taxon>
        <taxon>Flavobacteriaceae</taxon>
        <taxon>Winogradskyella</taxon>
    </lineage>
</organism>
<protein>
    <submittedName>
        <fullName evidence="2">DUF2254 domain-containing protein</fullName>
    </submittedName>
</protein>
<dbReference type="RefSeq" id="WP_186844436.1">
    <property type="nucleotide sequence ID" value="NZ_JACOME010000001.1"/>
</dbReference>
<comment type="caution">
    <text evidence="2">The sequence shown here is derived from an EMBL/GenBank/DDBJ whole genome shotgun (WGS) entry which is preliminary data.</text>
</comment>
<reference evidence="2 3" key="1">
    <citation type="submission" date="2020-08" db="EMBL/GenBank/DDBJ databases">
        <title>Winogradskyella ouciana sp. nov., isolated from the hadal seawater of the Mariana Trench.</title>
        <authorList>
            <person name="He X."/>
        </authorList>
    </citation>
    <scope>NUCLEOTIDE SEQUENCE [LARGE SCALE GENOMIC DNA]</scope>
    <source>
        <strain evidence="2 3">KCTC 22026</strain>
    </source>
</reference>
<sequence>MKKLYHNTLEYFYKLESRIAFYPTLLSLAGIIFAFLMIYIESKGISGYLVEKAPFLVVNDTETARTLLTTFIAGLISIMVFSFSMVMILLNQASSNFSPRVLPGLISNSRHQIVLGIYNSTLFYCIFTLVSIEQDGDKYQLPGFSVLLGILGMSLCLCAFIYFIHSISQEIQVNNIMRRIFNTAKKRLVDLIEEQNQISTDFPETDKWAFLNSVESGYIQDVSIHTIAAIAEDENLKFEIIPVKGIYNLKGSPIIKYNGDINDEIKEKLLASFHYSQSELIEDNYVLAFKQLTEIAVKAMSPGINDPGTAINAIDYITELFLLRIKKNDNSFIYDYRGIANVSINAFSFKDLIYNTMSSLRTYCKHDNIIVQKLMQMLSLLLKSETFARVDYKNSLKKEIDNLYEDATNSLKNSEDLNRLDLAYQNITS</sequence>
<gene>
    <name evidence="2" type="ORF">H6H04_02920</name>
</gene>